<proteinExistence type="inferred from homology"/>
<sequence>MIQDFELIKRDVMQVIGETGIQRQINYSVLAGRSGSTPITVGLDDVLIEAMDKLTGQQSNRKIIPIVGMGGIGKTTLARNIYVNPLIVHHFDFCGWATISQKYNTLEILLEIFLCLKTNGSREGLSQKSEHELGEILYKSLSGRRYLVVMDDIWSIEAWDTVKCFFPDDSNGSRIIITTRVSNLASELSGSYVLKMNFLDEDESCPLELEDIGIKIAKSCKGLPLSIVVIGGLLTKSEQTREHWQYISENLNSIVNLEDNEYCLKLLRLSYNQLPVHLKPCFLYLGIFPEDYKIRVSTLINLWVAEGFLKPISGKSLEVAAGEYLKDLIDRSLILVDMLGSAGNIKLCTIHDLLRDLCIKVSENDNFFGVADIHSLNIPQGMHAQRRIGIHHNKWRHNIVSTPLARSLICSIDRVIRPKSFRLLRILNRVETFKKEIYGAYLSLEDYFQLVNSRYLHLAVDGYSNSRFRSSVCLLWNLQTLDVQNLDDDVTAPSEIWKMVQLRHVRFSQLELPDPPSGVRVMRRRTLSRVRNFKCSDAVVKRIPNIKKLKIYYEGIENLSPYCLNNICRLDKLKSLDCSFFSWPSRSYLVQNLSFPHSLNKLTLQGTNLHWDDMATKIGLLPRLQVLKLKRSSFVGPEWETFEEQFCGLKFLEIDECNDLEYWRTASTHFPCLERLVLWSLDKFKEIPLEIGDIATMRSIELEGCNDSAMISAKQIVKEQEDLGNEGLQVRVRLSRENQQMKSFASRNFIVEFGY</sequence>
<dbReference type="InterPro" id="IPR042197">
    <property type="entry name" value="Apaf_helical"/>
</dbReference>
<dbReference type="InterPro" id="IPR027417">
    <property type="entry name" value="P-loop_NTPase"/>
</dbReference>
<evidence type="ECO:0000256" key="10">
    <source>
        <dbReference type="ARBA" id="ARBA00022840"/>
    </source>
</evidence>
<feature type="domain" description="Disease resistance protein winged helix" evidence="12">
    <location>
        <begin position="287"/>
        <end position="358"/>
    </location>
</feature>
<dbReference type="Gene3D" id="3.80.10.10">
    <property type="entry name" value="Ribonuclease Inhibitor"/>
    <property type="match status" value="1"/>
</dbReference>
<keyword evidence="7" id="KW-0677">Repeat</keyword>
<keyword evidence="9" id="KW-0611">Plant defense</keyword>
<evidence type="ECO:0000313" key="15">
    <source>
        <dbReference type="Proteomes" id="UP000653305"/>
    </source>
</evidence>
<dbReference type="Gene3D" id="3.40.50.300">
    <property type="entry name" value="P-loop containing nucleotide triphosphate hydrolases"/>
    <property type="match status" value="1"/>
</dbReference>
<dbReference type="Proteomes" id="UP000653305">
    <property type="component" value="Unassembled WGS sequence"/>
</dbReference>
<dbReference type="Pfam" id="PF00931">
    <property type="entry name" value="NB-ARC"/>
    <property type="match status" value="1"/>
</dbReference>
<evidence type="ECO:0000259" key="13">
    <source>
        <dbReference type="Pfam" id="PF23598"/>
    </source>
</evidence>
<protein>
    <submittedName>
        <fullName evidence="14">Putative late blight resistance protein homolog r1a-6</fullName>
    </submittedName>
</protein>
<evidence type="ECO:0000256" key="1">
    <source>
        <dbReference type="ARBA" id="ARBA00002074"/>
    </source>
</evidence>
<comment type="function">
    <text evidence="1">Confers resistance to late blight (Phytophthora infestans) races carrying the avirulence gene Avr1. Resistance proteins guard the plant against pathogens that contain an appropriate avirulence protein via an indirect interaction with this avirulence protein. That triggers a defense system including the hypersensitive response, which restricts the pathogen growth.</text>
</comment>
<dbReference type="InterPro" id="IPR002182">
    <property type="entry name" value="NB-ARC"/>
</dbReference>
<accession>A0A830DH45</accession>
<dbReference type="SUPFAM" id="SSF52540">
    <property type="entry name" value="P-loop containing nucleoside triphosphate hydrolases"/>
    <property type="match status" value="1"/>
</dbReference>
<name>A0A830DH45_9LAMI</name>
<evidence type="ECO:0000256" key="6">
    <source>
        <dbReference type="ARBA" id="ARBA00022667"/>
    </source>
</evidence>
<feature type="domain" description="NB-ARC" evidence="11">
    <location>
        <begin position="50"/>
        <end position="205"/>
    </location>
</feature>
<organism evidence="14 15">
    <name type="scientific">Phtheirospermum japonicum</name>
    <dbReference type="NCBI Taxonomy" id="374723"/>
    <lineage>
        <taxon>Eukaryota</taxon>
        <taxon>Viridiplantae</taxon>
        <taxon>Streptophyta</taxon>
        <taxon>Embryophyta</taxon>
        <taxon>Tracheophyta</taxon>
        <taxon>Spermatophyta</taxon>
        <taxon>Magnoliopsida</taxon>
        <taxon>eudicotyledons</taxon>
        <taxon>Gunneridae</taxon>
        <taxon>Pentapetalae</taxon>
        <taxon>asterids</taxon>
        <taxon>lamiids</taxon>
        <taxon>Lamiales</taxon>
        <taxon>Orobanchaceae</taxon>
        <taxon>Orobanchaceae incertae sedis</taxon>
        <taxon>Phtheirospermum</taxon>
    </lineage>
</organism>
<dbReference type="GO" id="GO:0051607">
    <property type="term" value="P:defense response to virus"/>
    <property type="evidence" value="ECO:0007669"/>
    <property type="project" value="UniProtKB-ARBA"/>
</dbReference>
<dbReference type="InterPro" id="IPR058922">
    <property type="entry name" value="WHD_DRP"/>
</dbReference>
<evidence type="ECO:0000313" key="14">
    <source>
        <dbReference type="EMBL" id="GFQ07615.1"/>
    </source>
</evidence>
<dbReference type="InterPro" id="IPR055414">
    <property type="entry name" value="LRR_R13L4/SHOC2-like"/>
</dbReference>
<dbReference type="InterPro" id="IPR032675">
    <property type="entry name" value="LRR_dom_sf"/>
</dbReference>
<evidence type="ECO:0000256" key="5">
    <source>
        <dbReference type="ARBA" id="ARBA00022614"/>
    </source>
</evidence>
<dbReference type="AlphaFoldDB" id="A0A830DH45"/>
<dbReference type="Gene3D" id="1.10.10.10">
    <property type="entry name" value="Winged helix-like DNA-binding domain superfamily/Winged helix DNA-binding domain"/>
    <property type="match status" value="1"/>
</dbReference>
<dbReference type="SUPFAM" id="SSF52058">
    <property type="entry name" value="L domain-like"/>
    <property type="match status" value="1"/>
</dbReference>
<keyword evidence="5" id="KW-0433">Leucine-rich repeat</keyword>
<dbReference type="PANTHER" id="PTHR23155">
    <property type="entry name" value="DISEASE RESISTANCE PROTEIN RP"/>
    <property type="match status" value="1"/>
</dbReference>
<evidence type="ECO:0000256" key="4">
    <source>
        <dbReference type="ARBA" id="ARBA00022490"/>
    </source>
</evidence>
<dbReference type="Gene3D" id="1.10.8.430">
    <property type="entry name" value="Helical domain of apoptotic protease-activating factors"/>
    <property type="match status" value="1"/>
</dbReference>
<evidence type="ECO:0000256" key="3">
    <source>
        <dbReference type="ARBA" id="ARBA00008894"/>
    </source>
</evidence>
<keyword evidence="8" id="KW-0547">Nucleotide-binding</keyword>
<keyword evidence="10" id="KW-0067">ATP-binding</keyword>
<keyword evidence="15" id="KW-1185">Reference proteome</keyword>
<evidence type="ECO:0000256" key="7">
    <source>
        <dbReference type="ARBA" id="ARBA00022737"/>
    </source>
</evidence>
<evidence type="ECO:0000256" key="8">
    <source>
        <dbReference type="ARBA" id="ARBA00022741"/>
    </source>
</evidence>
<keyword evidence="4" id="KW-0963">Cytoplasm</keyword>
<evidence type="ECO:0000259" key="11">
    <source>
        <dbReference type="Pfam" id="PF00931"/>
    </source>
</evidence>
<evidence type="ECO:0000256" key="9">
    <source>
        <dbReference type="ARBA" id="ARBA00022821"/>
    </source>
</evidence>
<comment type="subcellular location">
    <subcellularLocation>
        <location evidence="2">Cytoplasm</location>
    </subcellularLocation>
</comment>
<dbReference type="EMBL" id="BMAC01001609">
    <property type="protein sequence ID" value="GFQ07615.1"/>
    <property type="molecule type" value="Genomic_DNA"/>
</dbReference>
<feature type="domain" description="Disease resistance R13L4/SHOC-2-like LRR" evidence="13">
    <location>
        <begin position="410"/>
        <end position="684"/>
    </location>
</feature>
<dbReference type="PANTHER" id="PTHR23155:SF1152">
    <property type="entry name" value="AAA+ ATPASE DOMAIN-CONTAINING PROTEIN"/>
    <property type="match status" value="1"/>
</dbReference>
<dbReference type="PRINTS" id="PR00364">
    <property type="entry name" value="DISEASERSIST"/>
</dbReference>
<dbReference type="Pfam" id="PF23559">
    <property type="entry name" value="WHD_DRP"/>
    <property type="match status" value="1"/>
</dbReference>
<dbReference type="GO" id="GO:0043531">
    <property type="term" value="F:ADP binding"/>
    <property type="evidence" value="ECO:0007669"/>
    <property type="project" value="InterPro"/>
</dbReference>
<keyword evidence="6" id="KW-0381">Hypersensitive response</keyword>
<comment type="caution">
    <text evidence="14">The sequence shown here is derived from an EMBL/GenBank/DDBJ whole genome shotgun (WGS) entry which is preliminary data.</text>
</comment>
<comment type="similarity">
    <text evidence="3">Belongs to the disease resistance NB-LRR family.</text>
</comment>
<dbReference type="InterPro" id="IPR036388">
    <property type="entry name" value="WH-like_DNA-bd_sf"/>
</dbReference>
<evidence type="ECO:0000259" key="12">
    <source>
        <dbReference type="Pfam" id="PF23559"/>
    </source>
</evidence>
<dbReference type="FunFam" id="1.10.10.10:FF:000322">
    <property type="entry name" value="Probable disease resistance protein At1g63360"/>
    <property type="match status" value="1"/>
</dbReference>
<dbReference type="OrthoDB" id="909160at2759"/>
<evidence type="ECO:0000256" key="2">
    <source>
        <dbReference type="ARBA" id="ARBA00004496"/>
    </source>
</evidence>
<dbReference type="FunFam" id="3.40.50.300:FF:001091">
    <property type="entry name" value="Probable disease resistance protein At1g61300"/>
    <property type="match status" value="1"/>
</dbReference>
<dbReference type="InterPro" id="IPR044974">
    <property type="entry name" value="Disease_R_plants"/>
</dbReference>
<dbReference type="Pfam" id="PF23598">
    <property type="entry name" value="LRR_14"/>
    <property type="match status" value="1"/>
</dbReference>
<gene>
    <name evidence="14" type="ORF">PHJA_002905600</name>
</gene>
<reference evidence="14" key="1">
    <citation type="submission" date="2020-07" db="EMBL/GenBank/DDBJ databases">
        <title>Ethylene signaling mediates host invasion by parasitic plants.</title>
        <authorList>
            <person name="Yoshida S."/>
        </authorList>
    </citation>
    <scope>NUCLEOTIDE SEQUENCE</scope>
    <source>
        <strain evidence="14">Okayama</strain>
    </source>
</reference>
<dbReference type="GO" id="GO:0009626">
    <property type="term" value="P:plant-type hypersensitive response"/>
    <property type="evidence" value="ECO:0007669"/>
    <property type="project" value="UniProtKB-KW"/>
</dbReference>
<dbReference type="GO" id="GO:0005524">
    <property type="term" value="F:ATP binding"/>
    <property type="evidence" value="ECO:0007669"/>
    <property type="project" value="UniProtKB-KW"/>
</dbReference>
<dbReference type="GO" id="GO:0005737">
    <property type="term" value="C:cytoplasm"/>
    <property type="evidence" value="ECO:0007669"/>
    <property type="project" value="UniProtKB-SubCell"/>
</dbReference>